<evidence type="ECO:0000256" key="1">
    <source>
        <dbReference type="ARBA" id="ARBA00003378"/>
    </source>
</evidence>
<feature type="compositionally biased region" description="Low complexity" evidence="12">
    <location>
        <begin position="124"/>
        <end position="139"/>
    </location>
</feature>
<evidence type="ECO:0000256" key="9">
    <source>
        <dbReference type="ARBA" id="ARBA00033387"/>
    </source>
</evidence>
<keyword evidence="4" id="KW-0808">Transferase</keyword>
<reference evidence="15" key="2">
    <citation type="submission" date="2015-01" db="EMBL/GenBank/DDBJ databases">
        <title>Evolutionary Origins and Diversification of the Mycorrhizal Mutualists.</title>
        <authorList>
            <consortium name="DOE Joint Genome Institute"/>
            <consortium name="Mycorrhizal Genomics Consortium"/>
            <person name="Kohler A."/>
            <person name="Kuo A."/>
            <person name="Nagy L.G."/>
            <person name="Floudas D."/>
            <person name="Copeland A."/>
            <person name="Barry K.W."/>
            <person name="Cichocki N."/>
            <person name="Veneault-Fourrey C."/>
            <person name="LaButti K."/>
            <person name="Lindquist E.A."/>
            <person name="Lipzen A."/>
            <person name="Lundell T."/>
            <person name="Morin E."/>
            <person name="Murat C."/>
            <person name="Riley R."/>
            <person name="Ohm R."/>
            <person name="Sun H."/>
            <person name="Tunlid A."/>
            <person name="Henrissat B."/>
            <person name="Grigoriev I.V."/>
            <person name="Hibbett D.S."/>
            <person name="Martin F."/>
        </authorList>
    </citation>
    <scope>NUCLEOTIDE SEQUENCE [LARGE SCALE GENOMIC DNA]</scope>
    <source>
        <strain evidence="15">MUT 4182</strain>
    </source>
</reference>
<dbReference type="Proteomes" id="UP000054248">
    <property type="component" value="Unassembled WGS sequence"/>
</dbReference>
<sequence>MPAFDPVRDAVANSPRTPSFPLPSPSPLFSSIPLNTPTSASSPAFPFPPQQTQRRSSASSDAPPTTPDSQQRPAQQRRPTSLSMLLNGPEDPPAKNHRLASLLNSPSAPELALPMEQRLERRPGSSSSTSSQPHPLRSSFGGNEDTDRPIVSTPSPTHPYSPSRLQYPRLPKTESPTLKHATASPKVFTKPKLPYNPRRITPADSVLRPLTESEVATWVSQNPLRNINGPGQRSLAGTKRARDAENDTIYNAPPPKKSRDAGMVERHYNARPDVGVDRRQESPIIGLKSFNNWIKSVLISQFATPAFKESTVVGSAPPQQHGRNYRGNPRMGKVLDLGCGKGGDLQKWSKARIADYVGVDIAAMSVDQAYHRWQDLQSRAGKDGRFGGFFRPIDAFMNSLSEVVPPSRLEKPFDVVSMQFCMHYAFETEFKAKTMLKNVTQWLRPGGIFIGTIPNDQLLMERLDELPPDATDLSWGNNVYSIRFDNRIKRTYGQRYSFFLKDAVDDVPEYVVHWNNFESLAESYGLKLEFKNSFHEIFAENHEVPAFADLLKRMKVVDENGESHMDPDQWEAANVYLGFAFRKMGGETHSA</sequence>
<evidence type="ECO:0000256" key="6">
    <source>
        <dbReference type="ARBA" id="ARBA00022884"/>
    </source>
</evidence>
<feature type="compositionally biased region" description="Polar residues" evidence="12">
    <location>
        <begin position="70"/>
        <end position="84"/>
    </location>
</feature>
<organism evidence="14 15">
    <name type="scientific">Tulasnella calospora MUT 4182</name>
    <dbReference type="NCBI Taxonomy" id="1051891"/>
    <lineage>
        <taxon>Eukaryota</taxon>
        <taxon>Fungi</taxon>
        <taxon>Dikarya</taxon>
        <taxon>Basidiomycota</taxon>
        <taxon>Agaricomycotina</taxon>
        <taxon>Agaricomycetes</taxon>
        <taxon>Cantharellales</taxon>
        <taxon>Tulasnellaceae</taxon>
        <taxon>Tulasnella</taxon>
    </lineage>
</organism>
<dbReference type="CDD" id="cd02440">
    <property type="entry name" value="AdoMet_MTases"/>
    <property type="match status" value="1"/>
</dbReference>
<feature type="compositionally biased region" description="Low complexity" evidence="12">
    <location>
        <begin position="152"/>
        <end position="163"/>
    </location>
</feature>
<feature type="compositionally biased region" description="Low complexity" evidence="12">
    <location>
        <begin position="27"/>
        <end position="69"/>
    </location>
</feature>
<dbReference type="STRING" id="1051891.A0A0C3QV59"/>
<dbReference type="GO" id="GO:0003723">
    <property type="term" value="F:RNA binding"/>
    <property type="evidence" value="ECO:0007669"/>
    <property type="project" value="UniProtKB-KW"/>
</dbReference>
<dbReference type="PROSITE" id="PS51562">
    <property type="entry name" value="RNA_CAP0_MT"/>
    <property type="match status" value="1"/>
</dbReference>
<evidence type="ECO:0000256" key="10">
    <source>
        <dbReference type="ARBA" id="ARBA00044712"/>
    </source>
</evidence>
<evidence type="ECO:0000256" key="7">
    <source>
        <dbReference type="ARBA" id="ARBA00023042"/>
    </source>
</evidence>
<dbReference type="InterPro" id="IPR029063">
    <property type="entry name" value="SAM-dependent_MTases_sf"/>
</dbReference>
<evidence type="ECO:0000256" key="12">
    <source>
        <dbReference type="SAM" id="MobiDB-lite"/>
    </source>
</evidence>
<dbReference type="InterPro" id="IPR039753">
    <property type="entry name" value="RG7MT1"/>
</dbReference>
<keyword evidence="5" id="KW-0949">S-adenosyl-L-methionine</keyword>
<dbReference type="EMBL" id="KN822954">
    <property type="protein sequence ID" value="KIO32469.1"/>
    <property type="molecule type" value="Genomic_DNA"/>
</dbReference>
<comment type="catalytic activity">
    <reaction evidence="10">
        <text>a 5'-end (5'-triphosphoguanosine)-ribonucleoside in mRNA + S-adenosyl-L-methionine = a 5'-end (N(7)-methyl 5'-triphosphoguanosine)-ribonucleoside in mRNA + S-adenosyl-L-homocysteine</text>
        <dbReference type="Rhea" id="RHEA:67008"/>
        <dbReference type="Rhea" id="RHEA-COMP:17166"/>
        <dbReference type="Rhea" id="RHEA-COMP:17167"/>
        <dbReference type="ChEBI" id="CHEBI:57856"/>
        <dbReference type="ChEBI" id="CHEBI:59789"/>
        <dbReference type="ChEBI" id="CHEBI:156461"/>
        <dbReference type="ChEBI" id="CHEBI:167617"/>
        <dbReference type="EC" id="2.1.1.56"/>
    </reaction>
</comment>
<evidence type="ECO:0000256" key="5">
    <source>
        <dbReference type="ARBA" id="ARBA00022691"/>
    </source>
</evidence>
<keyword evidence="7" id="KW-0507">mRNA processing</keyword>
<keyword evidence="7" id="KW-0506">mRNA capping</keyword>
<keyword evidence="15" id="KW-1185">Reference proteome</keyword>
<evidence type="ECO:0000313" key="14">
    <source>
        <dbReference type="EMBL" id="KIO32469.1"/>
    </source>
</evidence>
<keyword evidence="6" id="KW-0694">RNA-binding</keyword>
<dbReference type="Pfam" id="PF03291">
    <property type="entry name" value="mRNA_G-N7_MeTrfase"/>
    <property type="match status" value="1"/>
</dbReference>
<dbReference type="PANTHER" id="PTHR12189">
    <property type="entry name" value="MRNA GUANINE-7- METHYLTRANSFERASE"/>
    <property type="match status" value="1"/>
</dbReference>
<proteinExistence type="predicted"/>
<evidence type="ECO:0000256" key="11">
    <source>
        <dbReference type="ARBA" id="ARBA00049739"/>
    </source>
</evidence>
<dbReference type="Gene3D" id="3.40.50.150">
    <property type="entry name" value="Vaccinia Virus protein VP39"/>
    <property type="match status" value="1"/>
</dbReference>
<dbReference type="AlphaFoldDB" id="A0A0C3QV59"/>
<feature type="region of interest" description="Disordered" evidence="12">
    <location>
        <begin position="1"/>
        <end position="200"/>
    </location>
</feature>
<name>A0A0C3QV59_9AGAM</name>
<evidence type="ECO:0000259" key="13">
    <source>
        <dbReference type="PROSITE" id="PS51562"/>
    </source>
</evidence>
<dbReference type="GO" id="GO:0004482">
    <property type="term" value="F:mRNA 5'-cap (guanine-N7-)-methyltransferase activity"/>
    <property type="evidence" value="ECO:0007669"/>
    <property type="project" value="UniProtKB-EC"/>
</dbReference>
<dbReference type="PANTHER" id="PTHR12189:SF2">
    <property type="entry name" value="MRNA CAP GUANINE-N7 METHYLTRANSFERASE"/>
    <property type="match status" value="1"/>
</dbReference>
<evidence type="ECO:0000256" key="4">
    <source>
        <dbReference type="ARBA" id="ARBA00022679"/>
    </source>
</evidence>
<dbReference type="GO" id="GO:0005634">
    <property type="term" value="C:nucleus"/>
    <property type="evidence" value="ECO:0007669"/>
    <property type="project" value="TreeGrafter"/>
</dbReference>
<evidence type="ECO:0000256" key="3">
    <source>
        <dbReference type="ARBA" id="ARBA00022603"/>
    </source>
</evidence>
<reference evidence="14 15" key="1">
    <citation type="submission" date="2014-04" db="EMBL/GenBank/DDBJ databases">
        <authorList>
            <consortium name="DOE Joint Genome Institute"/>
            <person name="Kuo A."/>
            <person name="Girlanda M."/>
            <person name="Perotto S."/>
            <person name="Kohler A."/>
            <person name="Nagy L.G."/>
            <person name="Floudas D."/>
            <person name="Copeland A."/>
            <person name="Barry K.W."/>
            <person name="Cichocki N."/>
            <person name="Veneault-Fourrey C."/>
            <person name="LaButti K."/>
            <person name="Lindquist E.A."/>
            <person name="Lipzen A."/>
            <person name="Lundell T."/>
            <person name="Morin E."/>
            <person name="Murat C."/>
            <person name="Sun H."/>
            <person name="Tunlid A."/>
            <person name="Henrissat B."/>
            <person name="Grigoriev I.V."/>
            <person name="Hibbett D.S."/>
            <person name="Martin F."/>
            <person name="Nordberg H.P."/>
            <person name="Cantor M.N."/>
            <person name="Hua S.X."/>
        </authorList>
    </citation>
    <scope>NUCLEOTIDE SEQUENCE [LARGE SCALE GENOMIC DNA]</scope>
    <source>
        <strain evidence="14 15">MUT 4182</strain>
    </source>
</reference>
<keyword evidence="3" id="KW-0489">Methyltransferase</keyword>
<evidence type="ECO:0000256" key="2">
    <source>
        <dbReference type="ARBA" id="ARBA00011926"/>
    </source>
</evidence>
<accession>A0A0C3QV59</accession>
<dbReference type="InterPro" id="IPR004971">
    <property type="entry name" value="mRNA_G-N7_MeTrfase_dom"/>
</dbReference>
<dbReference type="OrthoDB" id="10248867at2759"/>
<dbReference type="EC" id="2.1.1.56" evidence="2"/>
<gene>
    <name evidence="14" type="ORF">M407DRAFT_4451</name>
</gene>
<feature type="domain" description="MRNA cap 0 methyltransferase" evidence="13">
    <location>
        <begin position="282"/>
        <end position="584"/>
    </location>
</feature>
<dbReference type="HOGENOM" id="CLU_020346_4_1_1"/>
<evidence type="ECO:0000313" key="15">
    <source>
        <dbReference type="Proteomes" id="UP000054248"/>
    </source>
</evidence>
<evidence type="ECO:0000256" key="8">
    <source>
        <dbReference type="ARBA" id="ARBA00032772"/>
    </source>
</evidence>
<comment type="function">
    <text evidence="1">Responsible for methylating the 5'-cap structure of mRNAs.</text>
</comment>
<protein>
    <recommendedName>
        <fullName evidence="11">mRNA cap guanine-N(7) methyltransferase</fullName>
        <ecNumber evidence="2">2.1.1.56</ecNumber>
    </recommendedName>
    <alternativeName>
        <fullName evidence="8">mRNA (guanine-N(7))-methyltransferase</fullName>
    </alternativeName>
    <alternativeName>
        <fullName evidence="9">mRNA cap methyltransferase</fullName>
    </alternativeName>
</protein>
<dbReference type="SUPFAM" id="SSF53335">
    <property type="entry name" value="S-adenosyl-L-methionine-dependent methyltransferases"/>
    <property type="match status" value="1"/>
</dbReference>